<accession>A0A9Q1A7N8</accession>
<dbReference type="EMBL" id="JAPFFK010000006">
    <property type="protein sequence ID" value="KAJ6760889.1"/>
    <property type="molecule type" value="Genomic_DNA"/>
</dbReference>
<dbReference type="AlphaFoldDB" id="A0A9Q1A7N8"/>
<reference evidence="2" key="1">
    <citation type="submission" date="2022-11" db="EMBL/GenBank/DDBJ databases">
        <authorList>
            <person name="Hyden B.L."/>
            <person name="Feng K."/>
            <person name="Yates T."/>
            <person name="Jawdy S."/>
            <person name="Smart L.B."/>
            <person name="Muchero W."/>
        </authorList>
    </citation>
    <scope>NUCLEOTIDE SEQUENCE</scope>
    <source>
        <tissue evidence="2">Shoot tip</tissue>
    </source>
</reference>
<evidence type="ECO:0000313" key="2">
    <source>
        <dbReference type="EMBL" id="KAJ6760889.1"/>
    </source>
</evidence>
<reference evidence="2" key="2">
    <citation type="journal article" date="2023" name="Int. J. Mol. Sci.">
        <title>De Novo Assembly and Annotation of 11 Diverse Shrub Willow (Salix) Genomes Reveals Novel Gene Organization in Sex-Linked Regions.</title>
        <authorList>
            <person name="Hyden B."/>
            <person name="Feng K."/>
            <person name="Yates T.B."/>
            <person name="Jawdy S."/>
            <person name="Cereghino C."/>
            <person name="Smart L.B."/>
            <person name="Muchero W."/>
        </authorList>
    </citation>
    <scope>NUCLEOTIDE SEQUENCE</scope>
    <source>
        <tissue evidence="2">Shoot tip</tissue>
    </source>
</reference>
<keyword evidence="1" id="KW-1133">Transmembrane helix</keyword>
<name>A0A9Q1A7N8_SALPP</name>
<evidence type="ECO:0000313" key="3">
    <source>
        <dbReference type="Proteomes" id="UP001151532"/>
    </source>
</evidence>
<protein>
    <submittedName>
        <fullName evidence="2">Uncharacterized protein</fullName>
    </submittedName>
</protein>
<proteinExistence type="predicted"/>
<keyword evidence="1" id="KW-0472">Membrane</keyword>
<feature type="transmembrane region" description="Helical" evidence="1">
    <location>
        <begin position="31"/>
        <end position="57"/>
    </location>
</feature>
<gene>
    <name evidence="2" type="ORF">OIU79_025685</name>
</gene>
<organism evidence="2 3">
    <name type="scientific">Salix purpurea</name>
    <name type="common">Purple osier willow</name>
    <dbReference type="NCBI Taxonomy" id="77065"/>
    <lineage>
        <taxon>Eukaryota</taxon>
        <taxon>Viridiplantae</taxon>
        <taxon>Streptophyta</taxon>
        <taxon>Embryophyta</taxon>
        <taxon>Tracheophyta</taxon>
        <taxon>Spermatophyta</taxon>
        <taxon>Magnoliopsida</taxon>
        <taxon>eudicotyledons</taxon>
        <taxon>Gunneridae</taxon>
        <taxon>Pentapetalae</taxon>
        <taxon>rosids</taxon>
        <taxon>fabids</taxon>
        <taxon>Malpighiales</taxon>
        <taxon>Salicaceae</taxon>
        <taxon>Saliceae</taxon>
        <taxon>Salix</taxon>
    </lineage>
</organism>
<keyword evidence="3" id="KW-1185">Reference proteome</keyword>
<sequence length="116" mass="13027">MPLKPEWGTDGGGGKSSVHSLLFSLLSWHGLLIFIIHVGHFLFYFLISILVSGHLYVKIESFLKSKKSYPNHAERYDDLLLIIHSVFLMINQCLLSAYLIIHSGKSFKASCCHGHG</sequence>
<comment type="caution">
    <text evidence="2">The sequence shown here is derived from an EMBL/GenBank/DDBJ whole genome shotgun (WGS) entry which is preliminary data.</text>
</comment>
<evidence type="ECO:0000256" key="1">
    <source>
        <dbReference type="SAM" id="Phobius"/>
    </source>
</evidence>
<feature type="transmembrane region" description="Helical" evidence="1">
    <location>
        <begin position="78"/>
        <end position="101"/>
    </location>
</feature>
<keyword evidence="1" id="KW-0812">Transmembrane</keyword>
<dbReference type="Proteomes" id="UP001151532">
    <property type="component" value="Chromosome 15Z"/>
</dbReference>